<dbReference type="EC" id="3.2.1.25" evidence="6"/>
<dbReference type="AlphaFoldDB" id="A0AAJ0C8G8"/>
<keyword evidence="12" id="KW-0326">Glycosidase</keyword>
<dbReference type="InterPro" id="IPR041447">
    <property type="entry name" value="Mannosidase_ig"/>
</dbReference>
<evidence type="ECO:0000256" key="10">
    <source>
        <dbReference type="ARBA" id="ARBA00022801"/>
    </source>
</evidence>
<dbReference type="Pfam" id="PF17786">
    <property type="entry name" value="Mannosidase_ig"/>
    <property type="match status" value="1"/>
</dbReference>
<evidence type="ECO:0000256" key="1">
    <source>
        <dbReference type="ARBA" id="ARBA00000829"/>
    </source>
</evidence>
<dbReference type="InterPro" id="IPR054593">
    <property type="entry name" value="Beta-mannosidase-like_N2"/>
</dbReference>
<dbReference type="InterPro" id="IPR013783">
    <property type="entry name" value="Ig-like_fold"/>
</dbReference>
<feature type="domain" description="Mannosidase Ig/CBM-like" evidence="17">
    <location>
        <begin position="749"/>
        <end position="883"/>
    </location>
</feature>
<feature type="compositionally biased region" description="Low complexity" evidence="14">
    <location>
        <begin position="783"/>
        <end position="811"/>
    </location>
</feature>
<feature type="chain" id="PRO_5042495551" description="Beta-mannosidase A" evidence="15">
    <location>
        <begin position="22"/>
        <end position="976"/>
    </location>
</feature>
<dbReference type="Pfam" id="PF17753">
    <property type="entry name" value="Ig_mannosidase"/>
    <property type="match status" value="1"/>
</dbReference>
<dbReference type="EMBL" id="MU838997">
    <property type="protein sequence ID" value="KAK1772103.1"/>
    <property type="molecule type" value="Genomic_DNA"/>
</dbReference>
<evidence type="ECO:0000313" key="19">
    <source>
        <dbReference type="EMBL" id="KAK1772103.1"/>
    </source>
</evidence>
<feature type="domain" description="Beta-mannosidase Ig-fold" evidence="16">
    <location>
        <begin position="890"/>
        <end position="972"/>
    </location>
</feature>
<dbReference type="Gene3D" id="2.60.40.10">
    <property type="entry name" value="Immunoglobulins"/>
    <property type="match status" value="3"/>
</dbReference>
<evidence type="ECO:0000256" key="2">
    <source>
        <dbReference type="ARBA" id="ARBA00004613"/>
    </source>
</evidence>
<evidence type="ECO:0000256" key="13">
    <source>
        <dbReference type="ARBA" id="ARBA00031061"/>
    </source>
</evidence>
<comment type="subcellular location">
    <subcellularLocation>
        <location evidence="2">Secreted</location>
    </subcellularLocation>
</comment>
<organism evidence="19 20">
    <name type="scientific">Phialemonium atrogriseum</name>
    <dbReference type="NCBI Taxonomy" id="1093897"/>
    <lineage>
        <taxon>Eukaryota</taxon>
        <taxon>Fungi</taxon>
        <taxon>Dikarya</taxon>
        <taxon>Ascomycota</taxon>
        <taxon>Pezizomycotina</taxon>
        <taxon>Sordariomycetes</taxon>
        <taxon>Sordariomycetidae</taxon>
        <taxon>Cephalothecales</taxon>
        <taxon>Cephalothecaceae</taxon>
        <taxon>Phialemonium</taxon>
    </lineage>
</organism>
<evidence type="ECO:0000256" key="14">
    <source>
        <dbReference type="SAM" id="MobiDB-lite"/>
    </source>
</evidence>
<keyword evidence="11" id="KW-0325">Glycoprotein</keyword>
<keyword evidence="8" id="KW-0964">Secreted</keyword>
<evidence type="ECO:0000259" key="16">
    <source>
        <dbReference type="Pfam" id="PF17753"/>
    </source>
</evidence>
<dbReference type="FunFam" id="3.20.20.80:FF:000084">
    <property type="entry name" value="Beta-mannosidase A"/>
    <property type="match status" value="1"/>
</dbReference>
<reference evidence="19" key="1">
    <citation type="submission" date="2023-06" db="EMBL/GenBank/DDBJ databases">
        <title>Genome-scale phylogeny and comparative genomics of the fungal order Sordariales.</title>
        <authorList>
            <consortium name="Lawrence Berkeley National Laboratory"/>
            <person name="Hensen N."/>
            <person name="Bonometti L."/>
            <person name="Westerberg I."/>
            <person name="Brannstrom I.O."/>
            <person name="Guillou S."/>
            <person name="Cros-Aarteil S."/>
            <person name="Calhoun S."/>
            <person name="Haridas S."/>
            <person name="Kuo A."/>
            <person name="Mondo S."/>
            <person name="Pangilinan J."/>
            <person name="Riley R."/>
            <person name="Labutti K."/>
            <person name="Andreopoulos B."/>
            <person name="Lipzen A."/>
            <person name="Chen C."/>
            <person name="Yanf M."/>
            <person name="Daum C."/>
            <person name="Ng V."/>
            <person name="Clum A."/>
            <person name="Steindorff A."/>
            <person name="Ohm R."/>
            <person name="Martin F."/>
            <person name="Silar P."/>
            <person name="Natvig D."/>
            <person name="Lalanne C."/>
            <person name="Gautier V."/>
            <person name="Ament-Velasquez S.L."/>
            <person name="Kruys A."/>
            <person name="Hutchinson M.I."/>
            <person name="Powell A.J."/>
            <person name="Barry K."/>
            <person name="Miller A.N."/>
            <person name="Grigoriev I.V."/>
            <person name="Debuchy R."/>
            <person name="Gladieux P."/>
            <person name="Thoren M.H."/>
            <person name="Johannesson H."/>
        </authorList>
    </citation>
    <scope>NUCLEOTIDE SEQUENCE</scope>
    <source>
        <strain evidence="19">8032-3</strain>
    </source>
</reference>
<dbReference type="PANTHER" id="PTHR43730:SF5">
    <property type="entry name" value="BETA-MANNOSIDASE A"/>
    <property type="match status" value="1"/>
</dbReference>
<evidence type="ECO:0000259" key="18">
    <source>
        <dbReference type="Pfam" id="PF22666"/>
    </source>
</evidence>
<keyword evidence="9 15" id="KW-0732">Signal</keyword>
<dbReference type="InterPro" id="IPR041625">
    <property type="entry name" value="Beta-mannosidase_Ig"/>
</dbReference>
<feature type="region of interest" description="Disordered" evidence="14">
    <location>
        <begin position="783"/>
        <end position="812"/>
    </location>
</feature>
<dbReference type="InterPro" id="IPR036156">
    <property type="entry name" value="Beta-gal/glucu_dom_sf"/>
</dbReference>
<evidence type="ECO:0000259" key="17">
    <source>
        <dbReference type="Pfam" id="PF17786"/>
    </source>
</evidence>
<dbReference type="GO" id="GO:0004567">
    <property type="term" value="F:beta-mannosidase activity"/>
    <property type="evidence" value="ECO:0007669"/>
    <property type="project" value="UniProtKB-EC"/>
</dbReference>
<gene>
    <name evidence="19" type="ORF">QBC33DRAFT_553565</name>
</gene>
<comment type="similarity">
    <text evidence="4">Belongs to the glycosyl hydrolase 2 family. Beta-mannosidase A subfamily.</text>
</comment>
<sequence length="976" mass="107927">MKNTLWACRAVLALFIQGAVARNVLDLSEQVWELQNPTLNISVRGKVPSHVHLDLYASEVIGDPYYGLNDFDLRWVAWANWTYTSNIRGLKSLVNSSTTDTFLLFDGLDTFADISFCGQHVATTDNQFRQYYFNVSSILSACNSTGLPELRVDFASAPGTALAIAAQPGQETWPPRVEGTFEFAQRQFVRKEQSDFGWDWGPAFAPAGIWQKAWVIQLQPGEIAVRNSAFDIYRKGQLNNLPPDQGADWIFNASIDAINGIPEDATMRYRISGPGGHVVDSGDMTQVNNTGDVIAGVVYLKSSDYELWWPTGMGPQTLYNITIDVVSGPSNKAVASVTKRTGFRTIVLNMGEVTDEEIAQGIAPGNHWHFEINGHPFYAKGSNFIPPDAFWPRVTPQRIRQLFSAVVAGNQNMLRVWSSGAYGPDFMYELADEMGILLWTEFEFGDALYPVDAAFLDNCLQEAVYQVRRINHHPSLAVWAGGNELENLELSMVRLSAPDELGRYQAEYETLFLKTLLPAVYENSKGITYMPSSTNNGYLSLNFSNAIPWIPRYNNRTRGSMYGVTEYYNYRYEQAFNINSYPVGRFVNEFGFHSMPSLESWREVLPEEDLHFNSSTIVLRNHHYPAGDLNTTNYHNSSLGMGEMTAAVTHYYPFINKTDPVANFSAWCHATQVFQADFYKSQIQFYRAGSGFPNRGLGSLYWQLEDIWQAPTWAGIEYDGRWKVLHNVARDIYEPVILAPLYNVTSGLLEVYAVSDLWSQVNGTATLGWIGWSGDALDVSSTGNSSSPLSSQSSNSSASPSSPSSSPPSSSGATITNVEFTIGPLNSTLLATIDVSNLIATGALDPAAGLFVANLTATGTPINGAGGNATRTTYVHTNYHTPTPLSRAALVDPGLAVRHDGDRGEFVVGARAGTSIWTWLSLQERDSGIVVTFDTNGFLLRKGEEMRVGYTVLGGESEGWEERVVVESIWNNTLSD</sequence>
<accession>A0AAJ0C8G8</accession>
<comment type="subunit">
    <text evidence="5">Homodimer.</text>
</comment>
<protein>
    <recommendedName>
        <fullName evidence="7">Beta-mannosidase A</fullName>
        <ecNumber evidence="6">3.2.1.25</ecNumber>
    </recommendedName>
    <alternativeName>
        <fullName evidence="13">Mannanase A</fullName>
    </alternativeName>
</protein>
<dbReference type="InterPro" id="IPR017853">
    <property type="entry name" value="GH"/>
</dbReference>
<evidence type="ECO:0000256" key="4">
    <source>
        <dbReference type="ARBA" id="ARBA00007483"/>
    </source>
</evidence>
<evidence type="ECO:0000256" key="15">
    <source>
        <dbReference type="SAM" id="SignalP"/>
    </source>
</evidence>
<dbReference type="InterPro" id="IPR008979">
    <property type="entry name" value="Galactose-bd-like_sf"/>
</dbReference>
<dbReference type="GO" id="GO:0006516">
    <property type="term" value="P:glycoprotein catabolic process"/>
    <property type="evidence" value="ECO:0007669"/>
    <property type="project" value="TreeGrafter"/>
</dbReference>
<evidence type="ECO:0000256" key="6">
    <source>
        <dbReference type="ARBA" id="ARBA00012754"/>
    </source>
</evidence>
<keyword evidence="10 19" id="KW-0378">Hydrolase</keyword>
<evidence type="ECO:0000256" key="11">
    <source>
        <dbReference type="ARBA" id="ARBA00023180"/>
    </source>
</evidence>
<feature type="domain" description="Beta-mannosidase-like galactose-binding" evidence="18">
    <location>
        <begin position="32"/>
        <end position="211"/>
    </location>
</feature>
<name>A0AAJ0C8G8_9PEZI</name>
<dbReference type="Gene3D" id="3.20.20.80">
    <property type="entry name" value="Glycosidases"/>
    <property type="match status" value="1"/>
</dbReference>
<comment type="pathway">
    <text evidence="3">Glycan metabolism; N-glycan degradation.</text>
</comment>
<dbReference type="SUPFAM" id="SSF49785">
    <property type="entry name" value="Galactose-binding domain-like"/>
    <property type="match status" value="1"/>
</dbReference>
<comment type="catalytic activity">
    <reaction evidence="1">
        <text>Hydrolysis of terminal, non-reducing beta-D-mannose residues in beta-D-mannosides.</text>
        <dbReference type="EC" id="3.2.1.25"/>
    </reaction>
</comment>
<evidence type="ECO:0000256" key="7">
    <source>
        <dbReference type="ARBA" id="ARBA00021795"/>
    </source>
</evidence>
<keyword evidence="20" id="KW-1185">Reference proteome</keyword>
<dbReference type="PANTHER" id="PTHR43730">
    <property type="entry name" value="BETA-MANNOSIDASE"/>
    <property type="match status" value="1"/>
</dbReference>
<evidence type="ECO:0000256" key="5">
    <source>
        <dbReference type="ARBA" id="ARBA00011738"/>
    </source>
</evidence>
<dbReference type="GeneID" id="85312614"/>
<proteinExistence type="inferred from homology"/>
<comment type="caution">
    <text evidence="19">The sequence shown here is derived from an EMBL/GenBank/DDBJ whole genome shotgun (WGS) entry which is preliminary data.</text>
</comment>
<dbReference type="Gene3D" id="2.60.120.260">
    <property type="entry name" value="Galactose-binding domain-like"/>
    <property type="match status" value="1"/>
</dbReference>
<feature type="signal peptide" evidence="15">
    <location>
        <begin position="1"/>
        <end position="21"/>
    </location>
</feature>
<evidence type="ECO:0000313" key="20">
    <source>
        <dbReference type="Proteomes" id="UP001244011"/>
    </source>
</evidence>
<dbReference type="Proteomes" id="UP001244011">
    <property type="component" value="Unassembled WGS sequence"/>
</dbReference>
<dbReference type="RefSeq" id="XP_060288316.1">
    <property type="nucleotide sequence ID" value="XM_060429427.1"/>
</dbReference>
<dbReference type="SUPFAM" id="SSF51445">
    <property type="entry name" value="(Trans)glycosidases"/>
    <property type="match status" value="1"/>
</dbReference>
<evidence type="ECO:0000256" key="9">
    <source>
        <dbReference type="ARBA" id="ARBA00022729"/>
    </source>
</evidence>
<dbReference type="InterPro" id="IPR050887">
    <property type="entry name" value="Beta-mannosidase_GH2"/>
</dbReference>
<evidence type="ECO:0000256" key="8">
    <source>
        <dbReference type="ARBA" id="ARBA00022525"/>
    </source>
</evidence>
<dbReference type="SUPFAM" id="SSF49303">
    <property type="entry name" value="beta-Galactosidase/glucuronidase domain"/>
    <property type="match status" value="1"/>
</dbReference>
<dbReference type="GO" id="GO:0005576">
    <property type="term" value="C:extracellular region"/>
    <property type="evidence" value="ECO:0007669"/>
    <property type="project" value="UniProtKB-SubCell"/>
</dbReference>
<dbReference type="Pfam" id="PF22666">
    <property type="entry name" value="Glyco_hydro_2_N2"/>
    <property type="match status" value="1"/>
</dbReference>
<evidence type="ECO:0000256" key="12">
    <source>
        <dbReference type="ARBA" id="ARBA00023295"/>
    </source>
</evidence>
<evidence type="ECO:0000256" key="3">
    <source>
        <dbReference type="ARBA" id="ARBA00004740"/>
    </source>
</evidence>